<proteinExistence type="predicted"/>
<dbReference type="InterPro" id="IPR036390">
    <property type="entry name" value="WH_DNA-bd_sf"/>
</dbReference>
<dbReference type="InterPro" id="IPR036388">
    <property type="entry name" value="WH-like_DNA-bd_sf"/>
</dbReference>
<dbReference type="InterPro" id="IPR000524">
    <property type="entry name" value="Tscrpt_reg_HTH_GntR"/>
</dbReference>
<name>A0A9X9A2C9_BACCE</name>
<dbReference type="Proteomes" id="UP000308444">
    <property type="component" value="Unassembled WGS sequence"/>
</dbReference>
<gene>
    <name evidence="5" type="ORF">FC695_35715</name>
</gene>
<dbReference type="SUPFAM" id="SSF46785">
    <property type="entry name" value="Winged helix' DNA-binding domain"/>
    <property type="match status" value="1"/>
</dbReference>
<organism evidence="5 6">
    <name type="scientific">Bacillus cereus</name>
    <dbReference type="NCBI Taxonomy" id="1396"/>
    <lineage>
        <taxon>Bacteria</taxon>
        <taxon>Bacillati</taxon>
        <taxon>Bacillota</taxon>
        <taxon>Bacilli</taxon>
        <taxon>Bacillales</taxon>
        <taxon>Bacillaceae</taxon>
        <taxon>Bacillus</taxon>
        <taxon>Bacillus cereus group</taxon>
    </lineage>
</organism>
<accession>A0A9X9A2C9</accession>
<keyword evidence="3" id="KW-0804">Transcription</keyword>
<dbReference type="EMBL" id="SZOH01003668">
    <property type="protein sequence ID" value="TKI89603.1"/>
    <property type="molecule type" value="Genomic_DNA"/>
</dbReference>
<dbReference type="GO" id="GO:0003677">
    <property type="term" value="F:DNA binding"/>
    <property type="evidence" value="ECO:0007669"/>
    <property type="project" value="UniProtKB-KW"/>
</dbReference>
<comment type="caution">
    <text evidence="5">The sequence shown here is derived from an EMBL/GenBank/DDBJ whole genome shotgun (WGS) entry which is preliminary data.</text>
</comment>
<reference evidence="5 6" key="1">
    <citation type="journal article" date="2019" name="Environ. Microbiol.">
        <title>An active ?-lactamase is a part of an orchestrated cell wall stress resistance network of Bacillus subtilis and related rhizosphere species.</title>
        <authorList>
            <person name="Bucher T."/>
            <person name="Keren-Paz A."/>
            <person name="Hausser J."/>
            <person name="Olender T."/>
            <person name="Cytryn E."/>
            <person name="Kolodkin-Gal I."/>
        </authorList>
    </citation>
    <scope>NUCLEOTIDE SEQUENCE [LARGE SCALE GENOMIC DNA]</scope>
    <source>
        <strain evidence="5 6">I32</strain>
    </source>
</reference>
<keyword evidence="1" id="KW-0805">Transcription regulation</keyword>
<evidence type="ECO:0000313" key="6">
    <source>
        <dbReference type="Proteomes" id="UP000308444"/>
    </source>
</evidence>
<evidence type="ECO:0000313" key="5">
    <source>
        <dbReference type="EMBL" id="TKI89603.1"/>
    </source>
</evidence>
<keyword evidence="2" id="KW-0238">DNA-binding</keyword>
<dbReference type="AlphaFoldDB" id="A0A9X9A2C9"/>
<evidence type="ECO:0000256" key="1">
    <source>
        <dbReference type="ARBA" id="ARBA00023015"/>
    </source>
</evidence>
<dbReference type="GO" id="GO:0003700">
    <property type="term" value="F:DNA-binding transcription factor activity"/>
    <property type="evidence" value="ECO:0007669"/>
    <property type="project" value="InterPro"/>
</dbReference>
<protein>
    <submittedName>
        <fullName evidence="5">GntR family transcriptional regulator</fullName>
    </submittedName>
</protein>
<sequence length="47" mass="5509">MEWKLDNDSKIPIYQQVVDFIEKRITYGELPPGSFLPSERKLATQLN</sequence>
<evidence type="ECO:0000256" key="3">
    <source>
        <dbReference type="ARBA" id="ARBA00023163"/>
    </source>
</evidence>
<dbReference type="Pfam" id="PF00392">
    <property type="entry name" value="GntR"/>
    <property type="match status" value="1"/>
</dbReference>
<feature type="domain" description="HTH gntR-type" evidence="4">
    <location>
        <begin position="11"/>
        <end position="47"/>
    </location>
</feature>
<evidence type="ECO:0000256" key="2">
    <source>
        <dbReference type="ARBA" id="ARBA00023125"/>
    </source>
</evidence>
<dbReference type="Gene3D" id="1.10.10.10">
    <property type="entry name" value="Winged helix-like DNA-binding domain superfamily/Winged helix DNA-binding domain"/>
    <property type="match status" value="1"/>
</dbReference>
<dbReference type="PROSITE" id="PS50949">
    <property type="entry name" value="HTH_GNTR"/>
    <property type="match status" value="1"/>
</dbReference>
<feature type="non-terminal residue" evidence="5">
    <location>
        <position position="47"/>
    </location>
</feature>
<evidence type="ECO:0000259" key="4">
    <source>
        <dbReference type="PROSITE" id="PS50949"/>
    </source>
</evidence>